<dbReference type="Pfam" id="PF01081">
    <property type="entry name" value="Aldolase"/>
    <property type="match status" value="1"/>
</dbReference>
<dbReference type="GO" id="GO:0008674">
    <property type="term" value="F:2-dehydro-3-deoxy-6-phosphogalactonate aldolase activity"/>
    <property type="evidence" value="ECO:0007669"/>
    <property type="project" value="UniProtKB-EC"/>
</dbReference>
<evidence type="ECO:0000313" key="7">
    <source>
        <dbReference type="Proteomes" id="UP001293718"/>
    </source>
</evidence>
<evidence type="ECO:0000256" key="4">
    <source>
        <dbReference type="ARBA" id="ARBA00023239"/>
    </source>
</evidence>
<evidence type="ECO:0000256" key="3">
    <source>
        <dbReference type="ARBA" id="ARBA00011233"/>
    </source>
</evidence>
<dbReference type="NCBIfam" id="NF006600">
    <property type="entry name" value="PRK09140.1"/>
    <property type="match status" value="1"/>
</dbReference>
<keyword evidence="7" id="KW-1185">Reference proteome</keyword>
<gene>
    <name evidence="6" type="ORF">SM757_04925</name>
</gene>
<dbReference type="SUPFAM" id="SSF51569">
    <property type="entry name" value="Aldolase"/>
    <property type="match status" value="1"/>
</dbReference>
<dbReference type="EMBL" id="JAXOJX010000004">
    <property type="protein sequence ID" value="MDZ5455907.1"/>
    <property type="molecule type" value="Genomic_DNA"/>
</dbReference>
<comment type="similarity">
    <text evidence="2">Belongs to the KHG/KDPG aldolase family.</text>
</comment>
<dbReference type="Gene3D" id="3.20.20.70">
    <property type="entry name" value="Aldolase class I"/>
    <property type="match status" value="1"/>
</dbReference>
<dbReference type="CDD" id="cd00452">
    <property type="entry name" value="KDPG_aldolase"/>
    <property type="match status" value="1"/>
</dbReference>
<dbReference type="InterPro" id="IPR000887">
    <property type="entry name" value="Aldlse_KDPG_KHG"/>
</dbReference>
<evidence type="ECO:0000256" key="2">
    <source>
        <dbReference type="ARBA" id="ARBA00006906"/>
    </source>
</evidence>
<evidence type="ECO:0000313" key="6">
    <source>
        <dbReference type="EMBL" id="MDZ5455907.1"/>
    </source>
</evidence>
<dbReference type="PANTHER" id="PTHR30246">
    <property type="entry name" value="2-KETO-3-DEOXY-6-PHOSPHOGLUCONATE ALDOLASE"/>
    <property type="match status" value="1"/>
</dbReference>
<dbReference type="InterPro" id="IPR013785">
    <property type="entry name" value="Aldolase_TIM"/>
</dbReference>
<dbReference type="PANTHER" id="PTHR30246:SF1">
    <property type="entry name" value="2-DEHYDRO-3-DEOXY-6-PHOSPHOGALACTONATE ALDOLASE-RELATED"/>
    <property type="match status" value="1"/>
</dbReference>
<proteinExistence type="inferred from homology"/>
<name>A0ABU5I9X8_9BURK</name>
<comment type="pathway">
    <text evidence="1">Carbohydrate acid metabolism.</text>
</comment>
<dbReference type="EC" id="4.1.2.21" evidence="6"/>
<organism evidence="6 7">
    <name type="scientific">Azohydromonas lata</name>
    <dbReference type="NCBI Taxonomy" id="45677"/>
    <lineage>
        <taxon>Bacteria</taxon>
        <taxon>Pseudomonadati</taxon>
        <taxon>Pseudomonadota</taxon>
        <taxon>Betaproteobacteria</taxon>
        <taxon>Burkholderiales</taxon>
        <taxon>Sphaerotilaceae</taxon>
        <taxon>Azohydromonas</taxon>
    </lineage>
</organism>
<reference evidence="6 7" key="1">
    <citation type="submission" date="2023-11" db="EMBL/GenBank/DDBJ databases">
        <title>Draft genome of Azohydromonas lata strain H1 (DSM1123), a polyhydroxyalkanoate producer.</title>
        <authorList>
            <person name="Traversa D."/>
            <person name="D'Addabbo P."/>
            <person name="Pazzani C."/>
            <person name="Manzari C."/>
            <person name="Chiara M."/>
            <person name="Scrascia M."/>
        </authorList>
    </citation>
    <scope>NUCLEOTIDE SEQUENCE [LARGE SCALE GENOMIC DNA]</scope>
    <source>
        <strain evidence="6 7">H1</strain>
    </source>
</reference>
<sequence>MSDFSSLPPHAGYARAFGACPLIAILRGVRPDEAVGHALALYEAGFRVIEVPLNSPQPLRSIEAMRQALPADAVIGAGTVLRLADVAAVQAAGGELIVTPHLDVEIVAAAKAKGLAAVPGVATPSEAFQALKAGADGLKLFPFEQLGVKVLKAWRAVMDDGIALVPVGGVGATDVGPLMAAGASGFGLGSALYRAGQEVSATRANALLFVAALGEVRSRQG</sequence>
<protein>
    <submittedName>
        <fullName evidence="6">2-dehydro-3-deoxy-6-phosphogalactonate aldolase</fullName>
        <ecNumber evidence="6">4.1.2.21</ecNumber>
    </submittedName>
</protein>
<accession>A0ABU5I9X8</accession>
<comment type="caution">
    <text evidence="6">The sequence shown here is derived from an EMBL/GenBank/DDBJ whole genome shotgun (WGS) entry which is preliminary data.</text>
</comment>
<dbReference type="Proteomes" id="UP001293718">
    <property type="component" value="Unassembled WGS sequence"/>
</dbReference>
<keyword evidence="4 6" id="KW-0456">Lyase</keyword>
<evidence type="ECO:0000256" key="5">
    <source>
        <dbReference type="ARBA" id="ARBA00023277"/>
    </source>
</evidence>
<evidence type="ECO:0000256" key="1">
    <source>
        <dbReference type="ARBA" id="ARBA00004761"/>
    </source>
</evidence>
<keyword evidence="5" id="KW-0119">Carbohydrate metabolism</keyword>
<comment type="subunit">
    <text evidence="3">Homotrimer.</text>
</comment>
<dbReference type="RefSeq" id="WP_322464591.1">
    <property type="nucleotide sequence ID" value="NZ_JAXOJX010000004.1"/>
</dbReference>